<name>A0AAU9IUH2_9CILI</name>
<protein>
    <recommendedName>
        <fullName evidence="3">DNA-directed RNA polymerase III subunit RPC5</fullName>
    </recommendedName>
</protein>
<organism evidence="1 2">
    <name type="scientific">Blepharisma stoltei</name>
    <dbReference type="NCBI Taxonomy" id="1481888"/>
    <lineage>
        <taxon>Eukaryota</taxon>
        <taxon>Sar</taxon>
        <taxon>Alveolata</taxon>
        <taxon>Ciliophora</taxon>
        <taxon>Postciliodesmatophora</taxon>
        <taxon>Heterotrichea</taxon>
        <taxon>Heterotrichida</taxon>
        <taxon>Blepharismidae</taxon>
        <taxon>Blepharisma</taxon>
    </lineage>
</organism>
<dbReference type="PANTHER" id="PTHR12069">
    <property type="entry name" value="DNA-DIRECTED RNA POLYMERASES III 80 KDA POLYPEPTIDE RNA POLYMERASE III SUBUNIT 5"/>
    <property type="match status" value="1"/>
</dbReference>
<gene>
    <name evidence="1" type="ORF">BSTOLATCC_MIC20975</name>
</gene>
<evidence type="ECO:0008006" key="3">
    <source>
        <dbReference type="Google" id="ProtNLM"/>
    </source>
</evidence>
<proteinExistence type="predicted"/>
<reference evidence="1" key="1">
    <citation type="submission" date="2021-09" db="EMBL/GenBank/DDBJ databases">
        <authorList>
            <consortium name="AG Swart"/>
            <person name="Singh M."/>
            <person name="Singh A."/>
            <person name="Seah K."/>
            <person name="Emmerich C."/>
        </authorList>
    </citation>
    <scope>NUCLEOTIDE SEQUENCE</scope>
    <source>
        <strain evidence="1">ATCC30299</strain>
    </source>
</reference>
<accession>A0AAU9IUH2</accession>
<evidence type="ECO:0000313" key="1">
    <source>
        <dbReference type="EMBL" id="CAG9318502.1"/>
    </source>
</evidence>
<dbReference type="GO" id="GO:0042797">
    <property type="term" value="P:tRNA transcription by RNA polymerase III"/>
    <property type="evidence" value="ECO:0007669"/>
    <property type="project" value="TreeGrafter"/>
</dbReference>
<dbReference type="Proteomes" id="UP001162131">
    <property type="component" value="Unassembled WGS sequence"/>
</dbReference>
<dbReference type="AlphaFoldDB" id="A0AAU9IUH2"/>
<sequence>MSMELEDEVVCELDVVLNSQSEGQLFLIQYPLRPRYRPYGDQGTLSSGKIGANSLQLNYTLNSSGPNYDKKSNEFNHKEQTLQSKTIVPLNDYWIGVIRENTLSLSPLEKVYQMRPAMDYVDASTKTRYIEDKDEEENLKAEKESKKMRIFKKKEAHKVEEEEKLKPVEVLDMNNESSIEAFESLIPKNCEEIEITTNSAEYVANLLPEQTKNFGFRNTLREMPISLQVEEILKKAEVISYEFLIEMLGKNDSRIDQALSQKATIIRGRWVCKSDLLQLGDSEKIRDVCLAILFSKGFLEKSKLVQSFKDLHKISSIITKIAVKEASKWFLKGEEGMIDERLEAKSNEYWKQKMKTFKKEFPELFN</sequence>
<dbReference type="EMBL" id="CAJZBQ010000020">
    <property type="protein sequence ID" value="CAG9318502.1"/>
    <property type="molecule type" value="Genomic_DNA"/>
</dbReference>
<keyword evidence="2" id="KW-1185">Reference proteome</keyword>
<dbReference type="PANTHER" id="PTHR12069:SF0">
    <property type="entry name" value="DNA-DIRECTED RNA POLYMERASE III SUBUNIT RPC5"/>
    <property type="match status" value="1"/>
</dbReference>
<dbReference type="GO" id="GO:0005666">
    <property type="term" value="C:RNA polymerase III complex"/>
    <property type="evidence" value="ECO:0007669"/>
    <property type="project" value="TreeGrafter"/>
</dbReference>
<evidence type="ECO:0000313" key="2">
    <source>
        <dbReference type="Proteomes" id="UP001162131"/>
    </source>
</evidence>
<dbReference type="Pfam" id="PF04801">
    <property type="entry name" value="RPC5"/>
    <property type="match status" value="1"/>
</dbReference>
<dbReference type="InterPro" id="IPR006886">
    <property type="entry name" value="RNA_pol_III_Rpc5"/>
</dbReference>
<comment type="caution">
    <text evidence="1">The sequence shown here is derived from an EMBL/GenBank/DDBJ whole genome shotgun (WGS) entry which is preliminary data.</text>
</comment>